<dbReference type="Proteomes" id="UP000054926">
    <property type="component" value="Unassembled WGS sequence"/>
</dbReference>
<dbReference type="AlphaFoldDB" id="A0A0W0ZHC8"/>
<dbReference type="OrthoDB" id="5652847at2"/>
<reference evidence="1 2" key="1">
    <citation type="submission" date="2015-11" db="EMBL/GenBank/DDBJ databases">
        <title>Genomic analysis of 38 Legionella species identifies large and diverse effector repertoires.</title>
        <authorList>
            <person name="Burstein D."/>
            <person name="Amaro F."/>
            <person name="Zusman T."/>
            <person name="Lifshitz Z."/>
            <person name="Cohen O."/>
            <person name="Gilbert J.A."/>
            <person name="Pupko T."/>
            <person name="Shuman H.A."/>
            <person name="Segal G."/>
        </authorList>
    </citation>
    <scope>NUCLEOTIDE SEQUENCE [LARGE SCALE GENOMIC DNA]</scope>
    <source>
        <strain evidence="1 2">IMVS3376</strain>
    </source>
</reference>
<organism evidence="1 2">
    <name type="scientific">Legionella steelei</name>
    <dbReference type="NCBI Taxonomy" id="947033"/>
    <lineage>
        <taxon>Bacteria</taxon>
        <taxon>Pseudomonadati</taxon>
        <taxon>Pseudomonadota</taxon>
        <taxon>Gammaproteobacteria</taxon>
        <taxon>Legionellales</taxon>
        <taxon>Legionellaceae</taxon>
        <taxon>Legionella</taxon>
    </lineage>
</organism>
<accession>A0A0W0ZHC8</accession>
<dbReference type="STRING" id="947033.Lste_1369"/>
<proteinExistence type="predicted"/>
<keyword evidence="2" id="KW-1185">Reference proteome</keyword>
<evidence type="ECO:0000313" key="2">
    <source>
        <dbReference type="Proteomes" id="UP000054926"/>
    </source>
</evidence>
<name>A0A0W0ZHC8_9GAMM</name>
<dbReference type="PATRIC" id="fig|947033.5.peg.1457"/>
<evidence type="ECO:0000313" key="1">
    <source>
        <dbReference type="EMBL" id="KTD68211.1"/>
    </source>
</evidence>
<dbReference type="EMBL" id="LNYY01000019">
    <property type="protein sequence ID" value="KTD68211.1"/>
    <property type="molecule type" value="Genomic_DNA"/>
</dbReference>
<protein>
    <submittedName>
        <fullName evidence="1">Uncharacterized protein</fullName>
    </submittedName>
</protein>
<comment type="caution">
    <text evidence="1">The sequence shown here is derived from an EMBL/GenBank/DDBJ whole genome shotgun (WGS) entry which is preliminary data.</text>
</comment>
<sequence length="373" mass="43774">MGKFLDQFSKKIAATDKKYKRKLYQTYLTATEWRNVEMSEEYAAFLQKDKPFYRYPFFKQIYVFWQVFFQSYWAARKKHGHLELLFSEYMLMNLFIGINCTIEFMVKGSISLFLWPFLSSENKTEFQRHIAALFQDYAEFIHHTPFYNYSYFSQLGKLFSNFWHSNNKSFIDVISLIGVTVDFLAHGIVSAPIGIWYNQEENKAPETIDILVKTFIDKDDIDEETLKGGLRKKVAAIEGVSVVTENEQEQLFARTNSEKHRMYAYARLRVPRYEPFQATIEQLTTAGIKVREIAGQQNIQFKCLVKGDNSEQLEERTSKLEVLKGCTKLFSYQNGVDQGITFFSLDVPTKRLKETVEDIRQTEGVHIKLMHDF</sequence>
<dbReference type="RefSeq" id="WP_058510326.1">
    <property type="nucleotide sequence ID" value="NZ_LNYY01000019.1"/>
</dbReference>
<gene>
    <name evidence="1" type="ORF">Lste_1369</name>
</gene>